<organism evidence="2 3">
    <name type="scientific">Actinidia rufa</name>
    <dbReference type="NCBI Taxonomy" id="165716"/>
    <lineage>
        <taxon>Eukaryota</taxon>
        <taxon>Viridiplantae</taxon>
        <taxon>Streptophyta</taxon>
        <taxon>Embryophyta</taxon>
        <taxon>Tracheophyta</taxon>
        <taxon>Spermatophyta</taxon>
        <taxon>Magnoliopsida</taxon>
        <taxon>eudicotyledons</taxon>
        <taxon>Gunneridae</taxon>
        <taxon>Pentapetalae</taxon>
        <taxon>asterids</taxon>
        <taxon>Ericales</taxon>
        <taxon>Actinidiaceae</taxon>
        <taxon>Actinidia</taxon>
    </lineage>
</organism>
<dbReference type="SUPFAM" id="SSF53697">
    <property type="entry name" value="SIS domain"/>
    <property type="match status" value="1"/>
</dbReference>
<dbReference type="GO" id="GO:1901135">
    <property type="term" value="P:carbohydrate derivative metabolic process"/>
    <property type="evidence" value="ECO:0007669"/>
    <property type="project" value="InterPro"/>
</dbReference>
<accession>A0A7J0E680</accession>
<dbReference type="InterPro" id="IPR017552">
    <property type="entry name" value="PHI/rmpB"/>
</dbReference>
<keyword evidence="3" id="KW-1185">Reference proteome</keyword>
<evidence type="ECO:0000313" key="2">
    <source>
        <dbReference type="EMBL" id="GFY81938.1"/>
    </source>
</evidence>
<dbReference type="AlphaFoldDB" id="A0A7J0E680"/>
<dbReference type="Gene3D" id="3.40.50.10490">
    <property type="entry name" value="Glucose-6-phosphate isomerase like protein, domain 1"/>
    <property type="match status" value="1"/>
</dbReference>
<reference evidence="2 3" key="1">
    <citation type="submission" date="2019-07" db="EMBL/GenBank/DDBJ databases">
        <title>De Novo Assembly of kiwifruit Actinidia rufa.</title>
        <authorList>
            <person name="Sugita-Konishi S."/>
            <person name="Sato K."/>
            <person name="Mori E."/>
            <person name="Abe Y."/>
            <person name="Kisaki G."/>
            <person name="Hamano K."/>
            <person name="Suezawa K."/>
            <person name="Otani M."/>
            <person name="Fukuda T."/>
            <person name="Manabe T."/>
            <person name="Gomi K."/>
            <person name="Tabuchi M."/>
            <person name="Akimitsu K."/>
            <person name="Kataoka I."/>
        </authorList>
    </citation>
    <scope>NUCLEOTIDE SEQUENCE [LARGE SCALE GENOMIC DNA]</scope>
    <source>
        <strain evidence="3">cv. Fuchu</strain>
    </source>
</reference>
<dbReference type="PANTHER" id="PTHR43443:SF1">
    <property type="entry name" value="3-HEXULOSE-6-PHOSPHATE ISOMERASE"/>
    <property type="match status" value="1"/>
</dbReference>
<sequence>MAEPKTPMSTLASQICNQIASVFSKPSPSPPPLDLMVNEISAASARKARIFLYGVGREGLMLKALCMRLAHLGLSAHSVFDMTTPPISSPDLPHRLRRPRRLLHLSMRSAGSPYPTARARSPPHSSARDRISCERDRACSGTDDGGRSGFGRGRGWRISAVASDGELVRGGFVCFV</sequence>
<dbReference type="GO" id="GO:0016853">
    <property type="term" value="F:isomerase activity"/>
    <property type="evidence" value="ECO:0007669"/>
    <property type="project" value="UniProtKB-KW"/>
</dbReference>
<dbReference type="Proteomes" id="UP000585474">
    <property type="component" value="Unassembled WGS sequence"/>
</dbReference>
<name>A0A7J0E680_9ERIC</name>
<evidence type="ECO:0000313" key="3">
    <source>
        <dbReference type="Proteomes" id="UP000585474"/>
    </source>
</evidence>
<evidence type="ECO:0000256" key="1">
    <source>
        <dbReference type="SAM" id="MobiDB-lite"/>
    </source>
</evidence>
<dbReference type="GO" id="GO:0097367">
    <property type="term" value="F:carbohydrate derivative binding"/>
    <property type="evidence" value="ECO:0007669"/>
    <property type="project" value="InterPro"/>
</dbReference>
<dbReference type="EMBL" id="BJWL01000002">
    <property type="protein sequence ID" value="GFY81938.1"/>
    <property type="molecule type" value="Genomic_DNA"/>
</dbReference>
<comment type="caution">
    <text evidence="2">The sequence shown here is derived from an EMBL/GenBank/DDBJ whole genome shotgun (WGS) entry which is preliminary data.</text>
</comment>
<dbReference type="InterPro" id="IPR046348">
    <property type="entry name" value="SIS_dom_sf"/>
</dbReference>
<proteinExistence type="predicted"/>
<dbReference type="PANTHER" id="PTHR43443">
    <property type="entry name" value="3-HEXULOSE-6-PHOSPHATE ISOMERASE"/>
    <property type="match status" value="1"/>
</dbReference>
<protein>
    <submittedName>
        <fullName evidence="2">Sugar isomerase (SIS) family protein</fullName>
    </submittedName>
</protein>
<feature type="region of interest" description="Disordered" evidence="1">
    <location>
        <begin position="111"/>
        <end position="146"/>
    </location>
</feature>
<feature type="compositionally biased region" description="Basic and acidic residues" evidence="1">
    <location>
        <begin position="126"/>
        <end position="138"/>
    </location>
</feature>
<keyword evidence="2" id="KW-0413">Isomerase</keyword>
<gene>
    <name evidence="2" type="ORF">Acr_02g0001780</name>
</gene>